<gene>
    <name evidence="1" type="ORF">L6164_034651</name>
</gene>
<accession>A0ACB9KW47</accession>
<evidence type="ECO:0000313" key="2">
    <source>
        <dbReference type="Proteomes" id="UP000828941"/>
    </source>
</evidence>
<organism evidence="1 2">
    <name type="scientific">Bauhinia variegata</name>
    <name type="common">Purple orchid tree</name>
    <name type="synonym">Phanera variegata</name>
    <dbReference type="NCBI Taxonomy" id="167791"/>
    <lineage>
        <taxon>Eukaryota</taxon>
        <taxon>Viridiplantae</taxon>
        <taxon>Streptophyta</taxon>
        <taxon>Embryophyta</taxon>
        <taxon>Tracheophyta</taxon>
        <taxon>Spermatophyta</taxon>
        <taxon>Magnoliopsida</taxon>
        <taxon>eudicotyledons</taxon>
        <taxon>Gunneridae</taxon>
        <taxon>Pentapetalae</taxon>
        <taxon>rosids</taxon>
        <taxon>fabids</taxon>
        <taxon>Fabales</taxon>
        <taxon>Fabaceae</taxon>
        <taxon>Cercidoideae</taxon>
        <taxon>Cercideae</taxon>
        <taxon>Bauhiniinae</taxon>
        <taxon>Bauhinia</taxon>
    </lineage>
</organism>
<name>A0ACB9KW47_BAUVA</name>
<keyword evidence="2" id="KW-1185">Reference proteome</keyword>
<protein>
    <submittedName>
        <fullName evidence="1">Uncharacterized protein</fullName>
    </submittedName>
</protein>
<dbReference type="Proteomes" id="UP000828941">
    <property type="component" value="Chromosome 13"/>
</dbReference>
<evidence type="ECO:0000313" key="1">
    <source>
        <dbReference type="EMBL" id="KAI4301364.1"/>
    </source>
</evidence>
<dbReference type="EMBL" id="CM039438">
    <property type="protein sequence ID" value="KAI4301364.1"/>
    <property type="molecule type" value="Genomic_DNA"/>
</dbReference>
<sequence>MITLEVVFTDIAWMSAGMDILDYLRRDMIGPEGEIFSAEDADSAETEGATRKKEGRFTYGPAKRLKTYLGKNVLIERKDPSELASENGMSVEKYHEILGECRCKLFRVRSRRPRPHLDDKVIVSWNGLAISSFVRASKILNSEAGGTKFNFPVVGTEPKEYMGIAEKTAHFIRNKLYDVETRRLQRSFRNGPSKAPGFLDDYAFLISGLLDLFEFGGGINWLVWAIELQESQDALFLDKEGRGYYNTPGEDPSVLLHLKEDHDGAEPSGNSVSAINLIRLASMVTRSKAEYYRRNAEHLLAVFETRLKEMAFNVLCCRHVIHVDPNNRQEMEFWEANNSNIALMAKNNHAVDKASGRNVRTLLGQVVGPDFPKPIAIPFKILSRNWEAWQLPSLLSTATICDESISKPQNRPLRRPITLKISAGESNFTVSYLIDTCGLAPEAAVLTSQKVQLHSPERPNSVLTLLRNHGFSKSQISKVVRKRPQLLLANPNDTLSPKLQFFRSIGVSNSDLARTVTADPTILTRSLEKQIIPSYNFLKGVLHSDEKVVAAFKRTSWIFLEDQTKNLMPNLAVLREMGVPESCIALLLTHFPEALMQKKEEFIKIVEEIKEMGFNPNKSTFVLAIHVLSGESNKSIWNRCFEVYQRWGWSDEVILSAFKKHPQCMILSENKIMKAMDFLVNKMGWPSEMIPRCPVVLFFSLEKRIKPRCSVVQVLLRKGLIKRTLSLSTVLLPDENRFLEKFVSKYDKEVPQLLSVYQKKIDFESLI</sequence>
<proteinExistence type="predicted"/>
<comment type="caution">
    <text evidence="1">The sequence shown here is derived from an EMBL/GenBank/DDBJ whole genome shotgun (WGS) entry which is preliminary data.</text>
</comment>
<reference evidence="1 2" key="1">
    <citation type="journal article" date="2022" name="DNA Res.">
        <title>Chromosomal-level genome assembly of the orchid tree Bauhinia variegata (Leguminosae; Cercidoideae) supports the allotetraploid origin hypothesis of Bauhinia.</title>
        <authorList>
            <person name="Zhong Y."/>
            <person name="Chen Y."/>
            <person name="Zheng D."/>
            <person name="Pang J."/>
            <person name="Liu Y."/>
            <person name="Luo S."/>
            <person name="Meng S."/>
            <person name="Qian L."/>
            <person name="Wei D."/>
            <person name="Dai S."/>
            <person name="Zhou R."/>
        </authorList>
    </citation>
    <scope>NUCLEOTIDE SEQUENCE [LARGE SCALE GENOMIC DNA]</scope>
    <source>
        <strain evidence="1">BV-YZ2020</strain>
    </source>
</reference>